<keyword evidence="10 12" id="KW-0808">Transferase</keyword>
<gene>
    <name evidence="12" type="primary">apt</name>
    <name evidence="14" type="ORF">A11Q_738</name>
</gene>
<evidence type="ECO:0000256" key="6">
    <source>
        <dbReference type="ARBA" id="ARBA00011738"/>
    </source>
</evidence>
<dbReference type="eggNOG" id="COG0503">
    <property type="taxonomic scope" value="Bacteria"/>
</dbReference>
<keyword evidence="8 12" id="KW-0963">Cytoplasm</keyword>
<evidence type="ECO:0000256" key="9">
    <source>
        <dbReference type="ARBA" id="ARBA00022676"/>
    </source>
</evidence>
<dbReference type="EC" id="2.4.2.7" evidence="7 12"/>
<dbReference type="GO" id="GO:0003999">
    <property type="term" value="F:adenine phosphoribosyltransferase activity"/>
    <property type="evidence" value="ECO:0007669"/>
    <property type="project" value="UniProtKB-UniRule"/>
</dbReference>
<dbReference type="Gene3D" id="3.40.50.2020">
    <property type="match status" value="1"/>
</dbReference>
<dbReference type="InterPro" id="IPR000836">
    <property type="entry name" value="PRTase_dom"/>
</dbReference>
<evidence type="ECO:0000256" key="2">
    <source>
        <dbReference type="ARBA" id="ARBA00003968"/>
    </source>
</evidence>
<dbReference type="Pfam" id="PF00156">
    <property type="entry name" value="Pribosyltran"/>
    <property type="match status" value="1"/>
</dbReference>
<dbReference type="GO" id="GO:0006168">
    <property type="term" value="P:adenine salvage"/>
    <property type="evidence" value="ECO:0007669"/>
    <property type="project" value="InterPro"/>
</dbReference>
<dbReference type="AlphaFoldDB" id="M4V6Y4"/>
<dbReference type="PATRIC" id="fig|1184267.3.peg.747"/>
<evidence type="ECO:0000313" key="14">
    <source>
        <dbReference type="EMBL" id="AGH94958.1"/>
    </source>
</evidence>
<protein>
    <recommendedName>
        <fullName evidence="7 12">Adenine phosphoribosyltransferase</fullName>
        <shortName evidence="12">APRT</shortName>
        <ecNumber evidence="7 12">2.4.2.7</ecNumber>
    </recommendedName>
</protein>
<accession>M4V6Y4</accession>
<comment type="subunit">
    <text evidence="6 12">Homodimer.</text>
</comment>
<dbReference type="GO" id="GO:0005737">
    <property type="term" value="C:cytoplasm"/>
    <property type="evidence" value="ECO:0007669"/>
    <property type="project" value="UniProtKB-SubCell"/>
</dbReference>
<reference evidence="14 15" key="1">
    <citation type="journal article" date="2013" name="ISME J.">
        <title>By their genes ye shall know them: genomic signatures of predatory bacteria.</title>
        <authorList>
            <person name="Pasternak Z."/>
            <person name="Pietrokovski S."/>
            <person name="Rotem O."/>
            <person name="Gophna U."/>
            <person name="Lurie-Weinberger M.N."/>
            <person name="Jurkevitch E."/>
        </authorList>
    </citation>
    <scope>NUCLEOTIDE SEQUENCE [LARGE SCALE GENOMIC DNA]</scope>
    <source>
        <strain evidence="14 15">JSS</strain>
    </source>
</reference>
<feature type="domain" description="Phosphoribosyltransferase" evidence="13">
    <location>
        <begin position="28"/>
        <end position="138"/>
    </location>
</feature>
<evidence type="ECO:0000256" key="10">
    <source>
        <dbReference type="ARBA" id="ARBA00022679"/>
    </source>
</evidence>
<dbReference type="PANTHER" id="PTHR32315">
    <property type="entry name" value="ADENINE PHOSPHORIBOSYLTRANSFERASE"/>
    <property type="match status" value="1"/>
</dbReference>
<sequence length="168" mass="18675">MDYRSLIREVPDFPIAGVLFRDISPLLQNAEAFSQVAMDFSKMIDLENVDLFVGIESRGFILASQLAAKFNKGFLPLRKAGKLPPPTIKQSYKLEYGEATLEVVPASQGAKVVICDDVLATGGTLRAAMELCEKAGYQVEDVLVLINLKFLNSLQFRNKEIKSLLQYE</sequence>
<evidence type="ECO:0000256" key="7">
    <source>
        <dbReference type="ARBA" id="ARBA00011893"/>
    </source>
</evidence>
<evidence type="ECO:0000256" key="5">
    <source>
        <dbReference type="ARBA" id="ARBA00008391"/>
    </source>
</evidence>
<dbReference type="InterPro" id="IPR029057">
    <property type="entry name" value="PRTase-like"/>
</dbReference>
<dbReference type="OrthoDB" id="5292724at2"/>
<dbReference type="GO" id="GO:0006166">
    <property type="term" value="P:purine ribonucleoside salvage"/>
    <property type="evidence" value="ECO:0007669"/>
    <property type="project" value="UniProtKB-KW"/>
</dbReference>
<organism evidence="14 15">
    <name type="scientific">Pseudobdellovibrio exovorus JSS</name>
    <dbReference type="NCBI Taxonomy" id="1184267"/>
    <lineage>
        <taxon>Bacteria</taxon>
        <taxon>Pseudomonadati</taxon>
        <taxon>Bdellovibrionota</taxon>
        <taxon>Bdellovibrionia</taxon>
        <taxon>Bdellovibrionales</taxon>
        <taxon>Pseudobdellovibrionaceae</taxon>
        <taxon>Pseudobdellovibrio</taxon>
    </lineage>
</organism>
<comment type="catalytic activity">
    <reaction evidence="1 12">
        <text>AMP + diphosphate = 5-phospho-alpha-D-ribose 1-diphosphate + adenine</text>
        <dbReference type="Rhea" id="RHEA:16609"/>
        <dbReference type="ChEBI" id="CHEBI:16708"/>
        <dbReference type="ChEBI" id="CHEBI:33019"/>
        <dbReference type="ChEBI" id="CHEBI:58017"/>
        <dbReference type="ChEBI" id="CHEBI:456215"/>
        <dbReference type="EC" id="2.4.2.7"/>
    </reaction>
</comment>
<dbReference type="GO" id="GO:0016208">
    <property type="term" value="F:AMP binding"/>
    <property type="evidence" value="ECO:0007669"/>
    <property type="project" value="TreeGrafter"/>
</dbReference>
<dbReference type="HAMAP" id="MF_00004">
    <property type="entry name" value="Aden_phosphoribosyltr"/>
    <property type="match status" value="1"/>
</dbReference>
<evidence type="ECO:0000313" key="15">
    <source>
        <dbReference type="Proteomes" id="UP000012040"/>
    </source>
</evidence>
<dbReference type="InterPro" id="IPR005764">
    <property type="entry name" value="Ade_phspho_trans"/>
</dbReference>
<dbReference type="KEGG" id="bex:A11Q_738"/>
<evidence type="ECO:0000256" key="11">
    <source>
        <dbReference type="ARBA" id="ARBA00022726"/>
    </source>
</evidence>
<dbReference type="PANTHER" id="PTHR32315:SF3">
    <property type="entry name" value="ADENINE PHOSPHORIBOSYLTRANSFERASE"/>
    <property type="match status" value="1"/>
</dbReference>
<evidence type="ECO:0000256" key="4">
    <source>
        <dbReference type="ARBA" id="ARBA00004659"/>
    </source>
</evidence>
<dbReference type="SUPFAM" id="SSF53271">
    <property type="entry name" value="PRTase-like"/>
    <property type="match status" value="1"/>
</dbReference>
<keyword evidence="11 12" id="KW-0660">Purine salvage</keyword>
<dbReference type="CDD" id="cd06223">
    <property type="entry name" value="PRTases_typeI"/>
    <property type="match status" value="1"/>
</dbReference>
<dbReference type="RefSeq" id="WP_015469448.1">
    <property type="nucleotide sequence ID" value="NC_020813.1"/>
</dbReference>
<dbReference type="EMBL" id="CP003537">
    <property type="protein sequence ID" value="AGH94958.1"/>
    <property type="molecule type" value="Genomic_DNA"/>
</dbReference>
<dbReference type="STRING" id="1184267.A11Q_738"/>
<dbReference type="NCBIfam" id="NF002636">
    <property type="entry name" value="PRK02304.1-5"/>
    <property type="match status" value="1"/>
</dbReference>
<comment type="function">
    <text evidence="2 12">Catalyzes a salvage reaction resulting in the formation of AMP, that is energically less costly than de novo synthesis.</text>
</comment>
<dbReference type="UniPathway" id="UPA00588">
    <property type="reaction ID" value="UER00646"/>
</dbReference>
<evidence type="ECO:0000259" key="13">
    <source>
        <dbReference type="Pfam" id="PF00156"/>
    </source>
</evidence>
<evidence type="ECO:0000256" key="3">
    <source>
        <dbReference type="ARBA" id="ARBA00004496"/>
    </source>
</evidence>
<dbReference type="HOGENOM" id="CLU_063339_3_3_7"/>
<comment type="subcellular location">
    <subcellularLocation>
        <location evidence="3 12">Cytoplasm</location>
    </subcellularLocation>
</comment>
<name>M4V6Y4_9BACT</name>
<dbReference type="FunFam" id="3.40.50.2020:FF:000004">
    <property type="entry name" value="Adenine phosphoribosyltransferase"/>
    <property type="match status" value="1"/>
</dbReference>
<evidence type="ECO:0000256" key="12">
    <source>
        <dbReference type="HAMAP-Rule" id="MF_00004"/>
    </source>
</evidence>
<dbReference type="Proteomes" id="UP000012040">
    <property type="component" value="Chromosome"/>
</dbReference>
<comment type="pathway">
    <text evidence="4 12">Purine metabolism; AMP biosynthesis via salvage pathway; AMP from adenine: step 1/1.</text>
</comment>
<proteinExistence type="inferred from homology"/>
<dbReference type="GO" id="GO:0044209">
    <property type="term" value="P:AMP salvage"/>
    <property type="evidence" value="ECO:0007669"/>
    <property type="project" value="UniProtKB-UniRule"/>
</dbReference>
<keyword evidence="15" id="KW-1185">Reference proteome</keyword>
<comment type="similarity">
    <text evidence="5 12">Belongs to the purine/pyrimidine phosphoribosyltransferase family.</text>
</comment>
<dbReference type="InterPro" id="IPR050054">
    <property type="entry name" value="UPRTase/APRTase"/>
</dbReference>
<evidence type="ECO:0000256" key="8">
    <source>
        <dbReference type="ARBA" id="ARBA00022490"/>
    </source>
</evidence>
<keyword evidence="9 12" id="KW-0328">Glycosyltransferase</keyword>
<dbReference type="GO" id="GO:0002055">
    <property type="term" value="F:adenine binding"/>
    <property type="evidence" value="ECO:0007669"/>
    <property type="project" value="TreeGrafter"/>
</dbReference>
<evidence type="ECO:0000256" key="1">
    <source>
        <dbReference type="ARBA" id="ARBA00000868"/>
    </source>
</evidence>